<dbReference type="PANTHER" id="PTHR14614">
    <property type="entry name" value="HEPATOCELLULAR CARCINOMA-ASSOCIATED ANTIGEN"/>
    <property type="match status" value="1"/>
</dbReference>
<name>A0A4Y7QFE5_9AGAM</name>
<dbReference type="AlphaFoldDB" id="A0A4Y7QFE5"/>
<reference evidence="1 2" key="1">
    <citation type="submission" date="2018-06" db="EMBL/GenBank/DDBJ databases">
        <title>A transcriptomic atlas of mushroom development highlights an independent origin of complex multicellularity.</title>
        <authorList>
            <consortium name="DOE Joint Genome Institute"/>
            <person name="Krizsan K."/>
            <person name="Almasi E."/>
            <person name="Merenyi Z."/>
            <person name="Sahu N."/>
            <person name="Viragh M."/>
            <person name="Koszo T."/>
            <person name="Mondo S."/>
            <person name="Kiss B."/>
            <person name="Balint B."/>
            <person name="Kues U."/>
            <person name="Barry K."/>
            <person name="Hegedus J.C."/>
            <person name="Henrissat B."/>
            <person name="Johnson J."/>
            <person name="Lipzen A."/>
            <person name="Ohm R."/>
            <person name="Nagy I."/>
            <person name="Pangilinan J."/>
            <person name="Yan J."/>
            <person name="Xiong Y."/>
            <person name="Grigoriev I.V."/>
            <person name="Hibbett D.S."/>
            <person name="Nagy L.G."/>
        </authorList>
    </citation>
    <scope>NUCLEOTIDE SEQUENCE [LARGE SCALE GENOMIC DNA]</scope>
    <source>
        <strain evidence="1 2">SZMC22713</strain>
    </source>
</reference>
<accession>A0A4Y7QFE5</accession>
<dbReference type="InterPro" id="IPR029063">
    <property type="entry name" value="SAM-dependent_MTases_sf"/>
</dbReference>
<dbReference type="SUPFAM" id="SSF53335">
    <property type="entry name" value="S-adenosyl-L-methionine-dependent methyltransferases"/>
    <property type="match status" value="1"/>
</dbReference>
<keyword evidence="2" id="KW-1185">Reference proteome</keyword>
<dbReference type="STRING" id="50990.A0A4Y7QFE5"/>
<sequence>MPNNLPDNLGDLSSSLPIISEISDLSNLDIARALDYIRIIYPSTCSRPVSFVERRSLNYKAITEDFIPDSGYASAEEEEFNQLGSEDNQIDQLHNMRSDENQRAFAVRWLTCFIKCSTLSAKLEDDTEASRRDELTEEAATLLTVCADTGAASDSLTRIFKFPLGSVLHGVRPPKIRVELNDAPPSPEDHTSVGLQSWASSIILSRMICEDTTSFGLRNPPSTGSPHSLRILELGAGTGLLSIVARKMTFSKSVQIIATDYHANVLANLRRNVHTNFPLLHSNRPPVEVHTFDWQHPTFSEPFDQTFDVILAADVIYHVSHARWIHDCVSRLLSRPSTHKGQPVFWLIIPLRQTGRHENVGETVEGVFPSIQAPELHKMENVTLGVLSVRYVGRSEGIGRADEGGYKLFKIGWGNSC</sequence>
<dbReference type="Gene3D" id="3.40.50.150">
    <property type="entry name" value="Vaccinia Virus protein VP39"/>
    <property type="match status" value="1"/>
</dbReference>
<proteinExistence type="predicted"/>
<dbReference type="GO" id="GO:0008757">
    <property type="term" value="F:S-adenosylmethionine-dependent methyltransferase activity"/>
    <property type="evidence" value="ECO:0007669"/>
    <property type="project" value="UniProtKB-ARBA"/>
</dbReference>
<dbReference type="Proteomes" id="UP000294933">
    <property type="component" value="Unassembled WGS sequence"/>
</dbReference>
<dbReference type="PANTHER" id="PTHR14614:SF147">
    <property type="entry name" value="S-ADENOSYLMETHIONINE-DEPENDENT METHYLTRANSFERASE OF THE SEVEN BETA-STRAND FAMILY"/>
    <property type="match status" value="1"/>
</dbReference>
<organism evidence="1 2">
    <name type="scientific">Rickenella mellea</name>
    <dbReference type="NCBI Taxonomy" id="50990"/>
    <lineage>
        <taxon>Eukaryota</taxon>
        <taxon>Fungi</taxon>
        <taxon>Dikarya</taxon>
        <taxon>Basidiomycota</taxon>
        <taxon>Agaricomycotina</taxon>
        <taxon>Agaricomycetes</taxon>
        <taxon>Hymenochaetales</taxon>
        <taxon>Rickenellaceae</taxon>
        <taxon>Rickenella</taxon>
    </lineage>
</organism>
<evidence type="ECO:0008006" key="3">
    <source>
        <dbReference type="Google" id="ProtNLM"/>
    </source>
</evidence>
<evidence type="ECO:0000313" key="1">
    <source>
        <dbReference type="EMBL" id="TDL26377.1"/>
    </source>
</evidence>
<dbReference type="CDD" id="cd02440">
    <property type="entry name" value="AdoMet_MTases"/>
    <property type="match status" value="1"/>
</dbReference>
<dbReference type="OrthoDB" id="433955at2759"/>
<evidence type="ECO:0000313" key="2">
    <source>
        <dbReference type="Proteomes" id="UP000294933"/>
    </source>
</evidence>
<dbReference type="Pfam" id="PF10294">
    <property type="entry name" value="Methyltransf_16"/>
    <property type="match status" value="1"/>
</dbReference>
<dbReference type="EMBL" id="ML170161">
    <property type="protein sequence ID" value="TDL26377.1"/>
    <property type="molecule type" value="Genomic_DNA"/>
</dbReference>
<gene>
    <name evidence="1" type="ORF">BD410DRAFT_783415</name>
</gene>
<protein>
    <recommendedName>
        <fullName evidence="3">S-adenosyl-L-methionine-dependent methyltransferase</fullName>
    </recommendedName>
</protein>
<dbReference type="InterPro" id="IPR019410">
    <property type="entry name" value="Methyltransf_16"/>
</dbReference>
<dbReference type="VEuPathDB" id="FungiDB:BD410DRAFT_783415"/>